<accession>A0A9W6TVG5</accession>
<name>A0A9W6TVG5_9STRA</name>
<dbReference type="EMBL" id="BSXT01000203">
    <property type="protein sequence ID" value="GMF20675.1"/>
    <property type="molecule type" value="Genomic_DNA"/>
</dbReference>
<evidence type="ECO:0000313" key="2">
    <source>
        <dbReference type="EMBL" id="GMF20675.1"/>
    </source>
</evidence>
<evidence type="ECO:0000313" key="3">
    <source>
        <dbReference type="Proteomes" id="UP001165121"/>
    </source>
</evidence>
<gene>
    <name evidence="2" type="ORF">Pfra01_000254100</name>
</gene>
<dbReference type="Proteomes" id="UP001165121">
    <property type="component" value="Unassembled WGS sequence"/>
</dbReference>
<keyword evidence="3" id="KW-1185">Reference proteome</keyword>
<comment type="caution">
    <text evidence="2">The sequence shown here is derived from an EMBL/GenBank/DDBJ whole genome shotgun (WGS) entry which is preliminary data.</text>
</comment>
<evidence type="ECO:0000256" key="1">
    <source>
        <dbReference type="SAM" id="MobiDB-lite"/>
    </source>
</evidence>
<sequence>MSPRSIGVTFYDGASSDSPSGDAIAEYDTRFFDPLEDEEYIACGQVGGRPTGANENPPEHTVPLGEESTPMGLGFLRRASDLSSIRRIPRAAYDIEIIELIRQRSPRLLERYRNHTKE</sequence>
<dbReference type="AlphaFoldDB" id="A0A9W6TVG5"/>
<proteinExistence type="predicted"/>
<feature type="compositionally biased region" description="Low complexity" evidence="1">
    <location>
        <begin position="12"/>
        <end position="22"/>
    </location>
</feature>
<reference evidence="2" key="1">
    <citation type="submission" date="2023-04" db="EMBL/GenBank/DDBJ databases">
        <title>Phytophthora fragariaefolia NBRC 109709.</title>
        <authorList>
            <person name="Ichikawa N."/>
            <person name="Sato H."/>
            <person name="Tonouchi N."/>
        </authorList>
    </citation>
    <scope>NUCLEOTIDE SEQUENCE</scope>
    <source>
        <strain evidence="2">NBRC 109709</strain>
    </source>
</reference>
<feature type="region of interest" description="Disordered" evidence="1">
    <location>
        <begin position="1"/>
        <end position="22"/>
    </location>
</feature>
<organism evidence="2 3">
    <name type="scientific">Phytophthora fragariaefolia</name>
    <dbReference type="NCBI Taxonomy" id="1490495"/>
    <lineage>
        <taxon>Eukaryota</taxon>
        <taxon>Sar</taxon>
        <taxon>Stramenopiles</taxon>
        <taxon>Oomycota</taxon>
        <taxon>Peronosporomycetes</taxon>
        <taxon>Peronosporales</taxon>
        <taxon>Peronosporaceae</taxon>
        <taxon>Phytophthora</taxon>
    </lineage>
</organism>
<feature type="region of interest" description="Disordered" evidence="1">
    <location>
        <begin position="46"/>
        <end position="70"/>
    </location>
</feature>
<protein>
    <submittedName>
        <fullName evidence="2">Unnamed protein product</fullName>
    </submittedName>
</protein>